<reference evidence="1 2" key="1">
    <citation type="submission" date="2019-04" db="EMBL/GenBank/DDBJ databases">
        <title>Draft genome of the big-headed turtle Platysternon megacephalum.</title>
        <authorList>
            <person name="Gong S."/>
        </authorList>
    </citation>
    <scope>NUCLEOTIDE SEQUENCE [LARGE SCALE GENOMIC DNA]</scope>
    <source>
        <strain evidence="1">DO16091913</strain>
        <tissue evidence="1">Muscle</tissue>
    </source>
</reference>
<name>A0A4D9EZZ6_9SAUR</name>
<proteinExistence type="predicted"/>
<keyword evidence="2" id="KW-1185">Reference proteome</keyword>
<evidence type="ECO:0000313" key="2">
    <source>
        <dbReference type="Proteomes" id="UP000297703"/>
    </source>
</evidence>
<dbReference type="EMBL" id="QXTE01000013">
    <property type="protein sequence ID" value="TFK13953.1"/>
    <property type="molecule type" value="Genomic_DNA"/>
</dbReference>
<dbReference type="Proteomes" id="UP000297703">
    <property type="component" value="Unassembled WGS sequence"/>
</dbReference>
<dbReference type="AlphaFoldDB" id="A0A4D9EZZ6"/>
<gene>
    <name evidence="1" type="ORF">DR999_PMT02382</name>
</gene>
<reference evidence="1 2" key="2">
    <citation type="submission" date="2019-04" db="EMBL/GenBank/DDBJ databases">
        <title>The genome sequence of big-headed turtle.</title>
        <authorList>
            <person name="Gong S."/>
        </authorList>
    </citation>
    <scope>NUCLEOTIDE SEQUENCE [LARGE SCALE GENOMIC DNA]</scope>
    <source>
        <strain evidence="1">DO16091913</strain>
        <tissue evidence="1">Muscle</tissue>
    </source>
</reference>
<sequence>MGEVASPYTIAAEGLMNYVIKGTGPAAQGPDRIYIKGKIQCLKSVTLGSEAVKSRTLSQGLASSVSLWQDRASWLWGYEDVIDTYSLGLIILVLPANSE</sequence>
<organism evidence="1 2">
    <name type="scientific">Platysternon megacephalum</name>
    <name type="common">big-headed turtle</name>
    <dbReference type="NCBI Taxonomy" id="55544"/>
    <lineage>
        <taxon>Eukaryota</taxon>
        <taxon>Metazoa</taxon>
        <taxon>Chordata</taxon>
        <taxon>Craniata</taxon>
        <taxon>Vertebrata</taxon>
        <taxon>Euteleostomi</taxon>
        <taxon>Archelosauria</taxon>
        <taxon>Testudinata</taxon>
        <taxon>Testudines</taxon>
        <taxon>Cryptodira</taxon>
        <taxon>Durocryptodira</taxon>
        <taxon>Testudinoidea</taxon>
        <taxon>Platysternidae</taxon>
        <taxon>Platysternon</taxon>
    </lineage>
</organism>
<protein>
    <submittedName>
        <fullName evidence="1">Macrophage migration inhibitory factor</fullName>
    </submittedName>
</protein>
<evidence type="ECO:0000313" key="1">
    <source>
        <dbReference type="EMBL" id="TFK13953.1"/>
    </source>
</evidence>
<accession>A0A4D9EZZ6</accession>
<comment type="caution">
    <text evidence="1">The sequence shown here is derived from an EMBL/GenBank/DDBJ whole genome shotgun (WGS) entry which is preliminary data.</text>
</comment>